<dbReference type="AlphaFoldDB" id="A0A917ABB3"/>
<name>A0A917ABB3_9RHOB</name>
<dbReference type="PANTHER" id="PTHR12151:SF25">
    <property type="entry name" value="LINALOOL DEHYDRATASE_ISOMERASE DOMAIN-CONTAINING PROTEIN"/>
    <property type="match status" value="1"/>
</dbReference>
<evidence type="ECO:0000313" key="4">
    <source>
        <dbReference type="EMBL" id="GGE37951.1"/>
    </source>
</evidence>
<dbReference type="GO" id="GO:0046872">
    <property type="term" value="F:metal ion binding"/>
    <property type="evidence" value="ECO:0007669"/>
    <property type="project" value="UniProtKB-KW"/>
</dbReference>
<feature type="binding site" evidence="2">
    <location>
        <position position="76"/>
    </location>
    <ligand>
        <name>Cu cation</name>
        <dbReference type="ChEBI" id="CHEBI:23378"/>
    </ligand>
</feature>
<dbReference type="Gene3D" id="3.40.30.10">
    <property type="entry name" value="Glutaredoxin"/>
    <property type="match status" value="1"/>
</dbReference>
<reference evidence="5" key="1">
    <citation type="journal article" date="2019" name="Int. J. Syst. Evol. Microbiol.">
        <title>The Global Catalogue of Microorganisms (GCM) 10K type strain sequencing project: providing services to taxonomists for standard genome sequencing and annotation.</title>
        <authorList>
            <consortium name="The Broad Institute Genomics Platform"/>
            <consortium name="The Broad Institute Genome Sequencing Center for Infectious Disease"/>
            <person name="Wu L."/>
            <person name="Ma J."/>
        </authorList>
    </citation>
    <scope>NUCLEOTIDE SEQUENCE [LARGE SCALE GENOMIC DNA]</scope>
    <source>
        <strain evidence="5">CGMCC 1.12664</strain>
    </source>
</reference>
<feature type="binding site" evidence="2">
    <location>
        <position position="162"/>
    </location>
    <ligand>
        <name>Cu cation</name>
        <dbReference type="ChEBI" id="CHEBI:23378"/>
    </ligand>
</feature>
<dbReference type="PANTHER" id="PTHR12151">
    <property type="entry name" value="ELECTRON TRANSPORT PROTIN SCO1/SENC FAMILY MEMBER"/>
    <property type="match status" value="1"/>
</dbReference>
<keyword evidence="3" id="KW-1015">Disulfide bond</keyword>
<proteinExistence type="inferred from homology"/>
<organism evidence="4 5">
    <name type="scientific">Primorskyibacter flagellatus</name>
    <dbReference type="NCBI Taxonomy" id="1387277"/>
    <lineage>
        <taxon>Bacteria</taxon>
        <taxon>Pseudomonadati</taxon>
        <taxon>Pseudomonadota</taxon>
        <taxon>Alphaproteobacteria</taxon>
        <taxon>Rhodobacterales</taxon>
        <taxon>Roseobacteraceae</taxon>
        <taxon>Primorskyibacter</taxon>
    </lineage>
</organism>
<dbReference type="Proteomes" id="UP000612855">
    <property type="component" value="Unassembled WGS sequence"/>
</dbReference>
<keyword evidence="2" id="KW-0479">Metal-binding</keyword>
<dbReference type="RefSeq" id="WP_188478202.1">
    <property type="nucleotide sequence ID" value="NZ_BMFJ01000001.1"/>
</dbReference>
<accession>A0A917ABB3</accession>
<dbReference type="Pfam" id="PF02630">
    <property type="entry name" value="SCO1-SenC"/>
    <property type="match status" value="1"/>
</dbReference>
<dbReference type="InterPro" id="IPR036249">
    <property type="entry name" value="Thioredoxin-like_sf"/>
</dbReference>
<dbReference type="SUPFAM" id="SSF52833">
    <property type="entry name" value="Thioredoxin-like"/>
    <property type="match status" value="1"/>
</dbReference>
<evidence type="ECO:0000313" key="5">
    <source>
        <dbReference type="Proteomes" id="UP000612855"/>
    </source>
</evidence>
<evidence type="ECO:0000256" key="2">
    <source>
        <dbReference type="PIRSR" id="PIRSR603782-1"/>
    </source>
</evidence>
<evidence type="ECO:0008006" key="6">
    <source>
        <dbReference type="Google" id="ProtNLM"/>
    </source>
</evidence>
<dbReference type="CDD" id="cd02968">
    <property type="entry name" value="SCO"/>
    <property type="match status" value="1"/>
</dbReference>
<evidence type="ECO:0000256" key="3">
    <source>
        <dbReference type="PIRSR" id="PIRSR603782-2"/>
    </source>
</evidence>
<keyword evidence="5" id="KW-1185">Reference proteome</keyword>
<dbReference type="EMBL" id="BMFJ01000001">
    <property type="protein sequence ID" value="GGE37951.1"/>
    <property type="molecule type" value="Genomic_DNA"/>
</dbReference>
<comment type="caution">
    <text evidence="4">The sequence shown here is derived from an EMBL/GenBank/DDBJ whole genome shotgun (WGS) entry which is preliminary data.</text>
</comment>
<feature type="disulfide bond" description="Redox-active" evidence="3">
    <location>
        <begin position="76"/>
        <end position="80"/>
    </location>
</feature>
<evidence type="ECO:0000256" key="1">
    <source>
        <dbReference type="ARBA" id="ARBA00010996"/>
    </source>
</evidence>
<comment type="similarity">
    <text evidence="1">Belongs to the SCO1/2 family.</text>
</comment>
<gene>
    <name evidence="4" type="ORF">GCM10011360_27210</name>
</gene>
<sequence length="198" mass="22032">MTMHRRQVLTIALWTLALAALAAVAWLRLIAPLMERGMAETIGPGDYRLATTSGEAFTAETLKGSPSAVFFGFTHCPEVCPTTLGDIAAFQEALGEDDRLRVYFVTVDPKRDSVEQLRDYVSWAPGVAGVSGPREEIDKAIQAFRIYARRVPLDEGGYTMDHSANILLFDRRGRFFEPIGYQEPLERAVAKIRRLNAI</sequence>
<dbReference type="InterPro" id="IPR003782">
    <property type="entry name" value="SCO1/SenC"/>
</dbReference>
<keyword evidence="2" id="KW-0186">Copper</keyword>
<feature type="binding site" evidence="2">
    <location>
        <position position="80"/>
    </location>
    <ligand>
        <name>Cu cation</name>
        <dbReference type="ChEBI" id="CHEBI:23378"/>
    </ligand>
</feature>
<protein>
    <recommendedName>
        <fullName evidence="6">Protein SCO1/2</fullName>
    </recommendedName>
</protein>